<evidence type="ECO:0000313" key="1">
    <source>
        <dbReference type="EMBL" id="KAJ9651496.1"/>
    </source>
</evidence>
<dbReference type="EMBL" id="JAPDRQ010000253">
    <property type="protein sequence ID" value="KAJ9651496.1"/>
    <property type="molecule type" value="Genomic_DNA"/>
</dbReference>
<accession>A0ACC2ZUZ1</accession>
<reference evidence="1" key="1">
    <citation type="submission" date="2022-10" db="EMBL/GenBank/DDBJ databases">
        <title>Culturing micro-colonial fungi from biological soil crusts in the Mojave desert and describing Neophaeococcomyces mojavensis, and introducing the new genera and species Taxawa tesnikishii.</title>
        <authorList>
            <person name="Kurbessoian T."/>
            <person name="Stajich J.E."/>
        </authorList>
    </citation>
    <scope>NUCLEOTIDE SEQUENCE</scope>
    <source>
        <strain evidence="1">JES_112</strain>
    </source>
</reference>
<name>A0ACC2ZUZ1_9EURO</name>
<proteinExistence type="predicted"/>
<keyword evidence="2" id="KW-1185">Reference proteome</keyword>
<gene>
    <name evidence="1" type="ORF">H2198_009224</name>
</gene>
<sequence length="1641" mass="180731">MAGGSLVNGLSDSPDFTTDVVVVGTGPAGGSLSAFLGSLGIKGIVIGMTSSTAETPRAHITNMAALECLRDIGLESECRKLASPKDSMMHTRWGYSMAGPEYARMYSWGNGPASEAKYKDASPCDPVDLPQTRLEPILIRKATTSGFISRFNTEFLSFEDHGDSESDQGFVDVLVKDLVFNSTYKIRCRYLFGADGARSKIVRQLGLPLKQKPGGGLAWNVLIKADLSKHMENRQGNLHWCYQHDVDHPEFAWIGFPRMVTPWDEWVFIMFPVKGYQLESSEVPTKEQWLPRIKQLIGDDSISVEILNISKWMVNDVVAEKYASGNVFCLGDAVHRHPPANGLGSNTCVQDAYNLAWKVAYVLKGFAGPGLLDSYEQERQPVGAGIVERAFQGFLDHFSLWQAAGILPPEAATRVAEFAELSSDSPAGRARRQAFMKAIQGTRYEFQGLGIEMNQRYRSNAVFQSDQSEMPALRGDPILDHYKTTFPGARLPHVWLNKATPEKPISALDLCGKGRFTVLTGIGGEPWKDAASQMTNILGVPIAAFSIGFRQDYEDVYFEWEGVREVEENGCVLVRPDRFIAWRMVFLPPTTKQCDFEPMAVDVRTSPERGGTPIRTLRQCKAAALMADLPRNPGGHNFPAINASGNVHLLLGDVYQSIQVVKLTKEQKCHQLFKTSSYETFKDRNPPRVEGTCRWVLGRDQFRDWRSSAHQALLWISADPGCGKSVLSKSLVDHDLHNGGDQTTICYFFFKDNEEQDNLATALCALLHQLFDQQPSLLRYALLSYEKNGDKLRQESQEMWRIFRQCVEDRDTPPVLCVLDALDECRDEDRRQLIDMLCEVQQGATDASESSLKVLVTSRPYDKVQRWFEHTTRRWPCIRLRGEDKNDQIHQEINLVIDQRMQELADEFSLSEADRERLRGQLLHMQHRTYLWLHLAMEEVREMCRDSIYADEMQIESLPSSVNDAYERILSKIKDKQRVLARQVLLIIVGARRPLSLDEMAQAIDAAKVHERQSVRLGRVDVTRLEKQIREQCGLFVFVNHSQLFLIHQTAKEFLVAQGFDMPAATNLWKSCFNKSIIERTMANLCITYLTLTQPGQKASSHEEHSTTDSLFELQRTEDEHGFFGYCAEHWTSHLQDINVKEDENIISSIISLCATGTDLFYAWFSTMWKTVEPFVAVPKVQIQHVLSMSNLVFPLEAIFQRSGFDLEAQDSTARTALHWAAERGHDAVVGWLIEKGADVNAQGGEYRSALQAASRGGHEKIVQILVDAGADVNAQGGYYGSALVAASSRGHEKTVQILVDAGADVNARGGEYDSALQAASEYGHEKTVQILVDAGADVNAQGGEYRSALQAASRGGHEKTVQILVDAGADVNTQGGHYGSALLAASADGHEKTVQILVDAGADVNARGGRYDSALQAASEYGHEKTVQILVDAGADVNIREKYDSALQVASRGGPEKIVQILVDAGADVNAQGGYYGSALLAASADGHEKTVQILVDAGADVNAQGGHYGSALLAALERGHEKIVQILVDAGADVNAQGGEYGSALQRASAGGHEKIVQILVDAGVNVNAEGGYYGSALQVVSADGHEKIVQILVDAGADVNARGGRYGSALQAASHYGHEKVVQILMDAGADVNAQGGR</sequence>
<protein>
    <submittedName>
        <fullName evidence="1">Uncharacterized protein</fullName>
    </submittedName>
</protein>
<organism evidence="1 2">
    <name type="scientific">Neophaeococcomyces mojaviensis</name>
    <dbReference type="NCBI Taxonomy" id="3383035"/>
    <lineage>
        <taxon>Eukaryota</taxon>
        <taxon>Fungi</taxon>
        <taxon>Dikarya</taxon>
        <taxon>Ascomycota</taxon>
        <taxon>Pezizomycotina</taxon>
        <taxon>Eurotiomycetes</taxon>
        <taxon>Chaetothyriomycetidae</taxon>
        <taxon>Chaetothyriales</taxon>
        <taxon>Chaetothyriales incertae sedis</taxon>
        <taxon>Neophaeococcomyces</taxon>
    </lineage>
</organism>
<evidence type="ECO:0000313" key="2">
    <source>
        <dbReference type="Proteomes" id="UP001172386"/>
    </source>
</evidence>
<dbReference type="Proteomes" id="UP001172386">
    <property type="component" value="Unassembled WGS sequence"/>
</dbReference>
<comment type="caution">
    <text evidence="1">The sequence shown here is derived from an EMBL/GenBank/DDBJ whole genome shotgun (WGS) entry which is preliminary data.</text>
</comment>